<protein>
    <recommendedName>
        <fullName evidence="3">DUF6801 domain-containing protein</fullName>
    </recommendedName>
</protein>
<dbReference type="AlphaFoldDB" id="A0A8J3FWL4"/>
<evidence type="ECO:0000256" key="2">
    <source>
        <dbReference type="SAM" id="SignalP"/>
    </source>
</evidence>
<reference evidence="4" key="1">
    <citation type="journal article" date="2014" name="Int. J. Syst. Evol. Microbiol.">
        <title>Complete genome sequence of Corynebacterium casei LMG S-19264T (=DSM 44701T), isolated from a smear-ripened cheese.</title>
        <authorList>
            <consortium name="US DOE Joint Genome Institute (JGI-PGF)"/>
            <person name="Walter F."/>
            <person name="Albersmeier A."/>
            <person name="Kalinowski J."/>
            <person name="Ruckert C."/>
        </authorList>
    </citation>
    <scope>NUCLEOTIDE SEQUENCE</scope>
    <source>
        <strain evidence="4">CGMCC 4.5737</strain>
    </source>
</reference>
<evidence type="ECO:0000313" key="5">
    <source>
        <dbReference type="Proteomes" id="UP000637578"/>
    </source>
</evidence>
<feature type="domain" description="DUF6801" evidence="3">
    <location>
        <begin position="53"/>
        <end position="180"/>
    </location>
</feature>
<keyword evidence="5" id="KW-1185">Reference proteome</keyword>
<feature type="region of interest" description="Disordered" evidence="1">
    <location>
        <begin position="180"/>
        <end position="269"/>
    </location>
</feature>
<feature type="compositionally biased region" description="Low complexity" evidence="1">
    <location>
        <begin position="180"/>
        <end position="194"/>
    </location>
</feature>
<organism evidence="4 5">
    <name type="scientific">Longimycelium tulufanense</name>
    <dbReference type="NCBI Taxonomy" id="907463"/>
    <lineage>
        <taxon>Bacteria</taxon>
        <taxon>Bacillati</taxon>
        <taxon>Actinomycetota</taxon>
        <taxon>Actinomycetes</taxon>
        <taxon>Pseudonocardiales</taxon>
        <taxon>Pseudonocardiaceae</taxon>
        <taxon>Longimycelium</taxon>
    </lineage>
</organism>
<evidence type="ECO:0000313" key="4">
    <source>
        <dbReference type="EMBL" id="GGM60760.1"/>
    </source>
</evidence>
<gene>
    <name evidence="4" type="ORF">GCM10012275_34760</name>
</gene>
<keyword evidence="2" id="KW-0732">Signal</keyword>
<comment type="caution">
    <text evidence="4">The sequence shown here is derived from an EMBL/GenBank/DDBJ whole genome shotgun (WGS) entry which is preliminary data.</text>
</comment>
<accession>A0A8J3FWL4</accession>
<dbReference type="Proteomes" id="UP000637578">
    <property type="component" value="Unassembled WGS sequence"/>
</dbReference>
<dbReference type="EMBL" id="BMMK01000015">
    <property type="protein sequence ID" value="GGM60760.1"/>
    <property type="molecule type" value="Genomic_DNA"/>
</dbReference>
<evidence type="ECO:0000259" key="3">
    <source>
        <dbReference type="Pfam" id="PF20611"/>
    </source>
</evidence>
<feature type="signal peptide" evidence="2">
    <location>
        <begin position="1"/>
        <end position="35"/>
    </location>
</feature>
<sequence length="475" mass="49439">MPPRIARRAGVATAVTATMVAALVAAGSAAPSTPAQPRATDTVPATATMRGACEITPVGQHVIVAELSVALPASVPAGTPIRPQDASLRLVLPATLVDGLRDRAVGAIEGMAGIGLAAQDDADTVQTPVRATVPKTALPRAGELTLTLPGTATSPVPTTSPGTVTFRLNRLEVLLLPRAAETPEATEGAATGEPSGKPVVCEPETDQDTTLGTIRVAPPATSEPTPPSSPIRSSPSAAPSGVTGTDEGAPEATGPGSEAGTRQRQPRADACQEIPSDAYYFWSYYDIKGRVTVKKLRSGIDLGPGYLSAQLFYWTEGEISCGAIFGDLLLPPAPGSFTVLRFMPTTTTVIIKQVRRAEGRIWDGVIIARAVIDMFLSNVTVNGTLLDVGPNCRTVPAVVIDLRSNPVDWDVFLGGKIEAEFEIPQFSGCGVSEPLDPLFTGLISGPGNHIVLEFGPINFCPNPQEPCVPPLSVRR</sequence>
<reference evidence="4" key="2">
    <citation type="submission" date="2020-09" db="EMBL/GenBank/DDBJ databases">
        <authorList>
            <person name="Sun Q."/>
            <person name="Zhou Y."/>
        </authorList>
    </citation>
    <scope>NUCLEOTIDE SEQUENCE</scope>
    <source>
        <strain evidence="4">CGMCC 4.5737</strain>
    </source>
</reference>
<feature type="chain" id="PRO_5038524771" description="DUF6801 domain-containing protein" evidence="2">
    <location>
        <begin position="36"/>
        <end position="475"/>
    </location>
</feature>
<dbReference type="Pfam" id="PF20611">
    <property type="entry name" value="DUF6801"/>
    <property type="match status" value="1"/>
</dbReference>
<name>A0A8J3FWL4_9PSEU</name>
<feature type="compositionally biased region" description="Low complexity" evidence="1">
    <location>
        <begin position="230"/>
        <end position="240"/>
    </location>
</feature>
<evidence type="ECO:0000256" key="1">
    <source>
        <dbReference type="SAM" id="MobiDB-lite"/>
    </source>
</evidence>
<proteinExistence type="predicted"/>
<dbReference type="InterPro" id="IPR046542">
    <property type="entry name" value="DUF6801"/>
</dbReference>